<protein>
    <submittedName>
        <fullName evidence="2">TPR repeat protein</fullName>
    </submittedName>
</protein>
<evidence type="ECO:0000313" key="3">
    <source>
        <dbReference type="EMBL" id="REG31086.1"/>
    </source>
</evidence>
<evidence type="ECO:0000313" key="5">
    <source>
        <dbReference type="Proteomes" id="UP000256345"/>
    </source>
</evidence>
<keyword evidence="1" id="KW-0812">Transmembrane</keyword>
<organism evidence="2 4">
    <name type="scientific">Archangium gephyra</name>
    <dbReference type="NCBI Taxonomy" id="48"/>
    <lineage>
        <taxon>Bacteria</taxon>
        <taxon>Pseudomonadati</taxon>
        <taxon>Myxococcota</taxon>
        <taxon>Myxococcia</taxon>
        <taxon>Myxococcales</taxon>
        <taxon>Cystobacterineae</taxon>
        <taxon>Archangiaceae</taxon>
        <taxon>Archangium</taxon>
    </lineage>
</organism>
<keyword evidence="1" id="KW-1133">Transmembrane helix</keyword>
<keyword evidence="1" id="KW-0472">Membrane</keyword>
<dbReference type="Proteomes" id="UP000256345">
    <property type="component" value="Unassembled WGS sequence"/>
</dbReference>
<feature type="transmembrane region" description="Helical" evidence="1">
    <location>
        <begin position="18"/>
        <end position="38"/>
    </location>
</feature>
<sequence>MGGMDTPSRGRWLAFPRILWLSLLAALVLTLPTAWLGFMSDDYIHLLILEGFPAPGTRWDLFRFAGGDPAELQRLMDEGPYPWWTLPELKLTFWRPLSSALVVMDHALFGRNAVGYHLHSLAWYLGMVALFGTLLRRLLPGAIGALALFLFAINGAHFMVAGWIANRNALVAAVPALFGLWMHLEWRESRRPWALPLSLAGLTVGLLGGESALGLFAYVLAYELLGDKGGLKERLRAIAPAALLGLVYLVGYKLRGYGASGSGSYMDPVGEPGRFLVGALARIPVLLGGVLLQVPADLWVAGEQLRPALVGLGLLGLVGVALLVRAAWPSLSEDERRHCRWLFLGAALSLLPVAATFPSNRLLLLPGLGGSVAVAVVLVSAWRSRAHGWRPRGVAAVAAVLALLHLVLAPLLWPLMTSAFQQGYAQTEPSLLLLERELDYSRLPQQRLVVFPTPMPMISMYIPATMATRGMPKPRAWWTMSLSPEPHELTRSGPDSLELSLTRNEFLTSEFETVFRGQRYPLRKGAQVKLQGMTVTVLEDNGEGPTRVGFTFDTPLEDPSLVFIRWKDGALRPFTPPAVGERLAL</sequence>
<feature type="transmembrane region" description="Helical" evidence="1">
    <location>
        <begin position="363"/>
        <end position="382"/>
    </location>
</feature>
<dbReference type="Proteomes" id="UP000035579">
    <property type="component" value="Chromosome"/>
</dbReference>
<feature type="transmembrane region" description="Helical" evidence="1">
    <location>
        <begin position="308"/>
        <end position="328"/>
    </location>
</feature>
<feature type="transmembrane region" description="Helical" evidence="1">
    <location>
        <begin position="394"/>
        <end position="416"/>
    </location>
</feature>
<dbReference type="KEGG" id="age:AA314_00808"/>
<feature type="transmembrane region" description="Helical" evidence="1">
    <location>
        <begin position="114"/>
        <end position="135"/>
    </location>
</feature>
<reference evidence="2 4" key="1">
    <citation type="submission" date="2015-05" db="EMBL/GenBank/DDBJ databases">
        <title>Genome assembly of Archangium gephyra DSM 2261.</title>
        <authorList>
            <person name="Sharma G."/>
            <person name="Subramanian S."/>
        </authorList>
    </citation>
    <scope>NUCLEOTIDE SEQUENCE [LARGE SCALE GENOMIC DNA]</scope>
    <source>
        <strain evidence="2 4">DSM 2261</strain>
    </source>
</reference>
<accession>A0AAC8Q1Q1</accession>
<name>A0AAC8Q1Q1_9BACT</name>
<evidence type="ECO:0000313" key="4">
    <source>
        <dbReference type="Proteomes" id="UP000035579"/>
    </source>
</evidence>
<dbReference type="EMBL" id="QUMU01000006">
    <property type="protein sequence ID" value="REG31086.1"/>
    <property type="molecule type" value="Genomic_DNA"/>
</dbReference>
<dbReference type="EMBL" id="CP011509">
    <property type="protein sequence ID" value="AKI99181.1"/>
    <property type="molecule type" value="Genomic_DNA"/>
</dbReference>
<feature type="transmembrane region" description="Helical" evidence="1">
    <location>
        <begin position="169"/>
        <end position="186"/>
    </location>
</feature>
<feature type="transmembrane region" description="Helical" evidence="1">
    <location>
        <begin position="237"/>
        <end position="254"/>
    </location>
</feature>
<evidence type="ECO:0000313" key="2">
    <source>
        <dbReference type="EMBL" id="AKI99181.1"/>
    </source>
</evidence>
<feature type="transmembrane region" description="Helical" evidence="1">
    <location>
        <begin position="193"/>
        <end position="217"/>
    </location>
</feature>
<keyword evidence="5" id="KW-1185">Reference proteome</keyword>
<reference evidence="3 5" key="2">
    <citation type="submission" date="2018-08" db="EMBL/GenBank/DDBJ databases">
        <title>Genomic Encyclopedia of Archaeal and Bacterial Type Strains, Phase II (KMG-II): from individual species to whole genera.</title>
        <authorList>
            <person name="Goeker M."/>
        </authorList>
    </citation>
    <scope>NUCLEOTIDE SEQUENCE [LARGE SCALE GENOMIC DNA]</scope>
    <source>
        <strain evidence="3 5">DSM 2261</strain>
    </source>
</reference>
<proteinExistence type="predicted"/>
<gene>
    <name evidence="2" type="ORF">AA314_00808</name>
    <name evidence="3" type="ORF">ATI61_106556</name>
</gene>
<evidence type="ECO:0000256" key="1">
    <source>
        <dbReference type="SAM" id="Phobius"/>
    </source>
</evidence>
<feature type="transmembrane region" description="Helical" evidence="1">
    <location>
        <begin position="275"/>
        <end position="296"/>
    </location>
</feature>
<feature type="transmembrane region" description="Helical" evidence="1">
    <location>
        <begin position="142"/>
        <end position="163"/>
    </location>
</feature>
<dbReference type="AlphaFoldDB" id="A0AAC8Q1Q1"/>
<feature type="transmembrane region" description="Helical" evidence="1">
    <location>
        <begin position="340"/>
        <end position="357"/>
    </location>
</feature>